<feature type="compositionally biased region" description="Acidic residues" evidence="3">
    <location>
        <begin position="537"/>
        <end position="551"/>
    </location>
</feature>
<dbReference type="PANTHER" id="PTHR22715">
    <property type="entry name" value="TRANSFORMING GROWTH FACTOR BETA REGULATED GENE 1"/>
    <property type="match status" value="1"/>
</dbReference>
<evidence type="ECO:0000256" key="1">
    <source>
        <dbReference type="ARBA" id="ARBA00004123"/>
    </source>
</evidence>
<dbReference type="Proteomes" id="UP000075714">
    <property type="component" value="Unassembled WGS sequence"/>
</dbReference>
<feature type="region of interest" description="Disordered" evidence="3">
    <location>
        <begin position="907"/>
        <end position="954"/>
    </location>
</feature>
<comment type="caution">
    <text evidence="5">The sequence shown here is derived from an EMBL/GenBank/DDBJ whole genome shotgun (WGS) entry which is preliminary data.</text>
</comment>
<dbReference type="Gene3D" id="3.30.40.10">
    <property type="entry name" value="Zinc/RING finger domain, C3HC4 (zinc finger)"/>
    <property type="match status" value="1"/>
</dbReference>
<keyword evidence="2" id="KW-0539">Nucleus</keyword>
<dbReference type="PROSITE" id="PS51543">
    <property type="entry name" value="FYRC"/>
    <property type="match status" value="1"/>
</dbReference>
<evidence type="ECO:0000259" key="4">
    <source>
        <dbReference type="SMART" id="SM00504"/>
    </source>
</evidence>
<dbReference type="STRING" id="33097.A0A150G8V1"/>
<name>A0A150G8V1_GONPE</name>
<feature type="domain" description="U-box" evidence="4">
    <location>
        <begin position="999"/>
        <end position="1059"/>
    </location>
</feature>
<feature type="compositionally biased region" description="Low complexity" evidence="3">
    <location>
        <begin position="460"/>
        <end position="476"/>
    </location>
</feature>
<feature type="region of interest" description="Disordered" evidence="3">
    <location>
        <begin position="117"/>
        <end position="152"/>
    </location>
</feature>
<sequence length="1067" mass="110142">MAEAEAQNVNLVELFQTGDNGIERRRTENLFRQLDERQLTEDEQRIIEQRVELQRKMFQEYERRERERKLQELREVCPDLDEETARLALEACNWREEETAERVSSDPAFLRRLRVQGGAAAQAEPAPAPKPERQRSGGSKAPVGPRPRLVDPSQVGAVFVGRFKGRLGPHQISAMGKQQQQQQKQATAVTGAAAPRLQRRAASGQVARSPLTLAADAPAAAGGAGDGSAEATAAAKGSDVEMAEAEGHGDAEPASGCGEEGPATDADDGEDGLEPNSADMSDNELQYEDDVRPVMSPLAQAARKRQQRGEQEDGEAAQPSMQALGQSPVFRYKLVAETSNGAVQSVATEEWNRLLQAQQHPQQGGNGGNGALPLAPIPEGRPQQGQQQEEEVSSPPEEAGAAAAAPQPEEAAAAAGAACGVADAAGNGKTVSGRGRGGEPRSLFAKGAKAGAKADDGSNGQAAGRPRRAAAAQAKAKMVEGADSDDEAVGAAGGRRRGSGAAASDGEETATDGEDSDFEEEVAAAARGGEATSSGSDGDDDEEEEDDEDDFVAAGSRKRRAGGASARQGLRARLAPRRGPATSERRRPAEQPPTAADATVTVIATGAAAPAPEATGKPSGPAPAPAEANARATPEPLSSAGPSAGGAAAAAAAAEAGPAADGGADSDATVTEDESPAGRGKRQTKAKKGKGGGKVVRSTSGGSGSAPPGGGAAISASGHTCRGRVKQKGVKRADLLSVGNLVARQGWYNAGYIFPAGFKAQTLFRSSVDLDSLTLHTCEVLGEGGPHWPAPTFVVTAADRPDEPLIAKSCTGCWTAVLKRINGEIEGRRAAGEDLPPPPKTAIAGPEYFGLNQPEICAAIEALDVERQCTAYWAGKQDREAVRDGQAPARGRGGGAAAAATAAAGGGGAAVAPRAPRAPRSSAGGAGRGKRGGRRTSNADGSESEGADAAVDEDAEATYAGNRWSAVSRAERYRKRREDAGEDAASLLAESRKDNPLPGFLDPITLEPVVNPAISPYGHVMGLATWKAVLAEHGRCPFTKQPLSAEALTVLTKLNIERYRSRIIQQC</sequence>
<dbReference type="Pfam" id="PF04564">
    <property type="entry name" value="U-box"/>
    <property type="match status" value="1"/>
</dbReference>
<evidence type="ECO:0000256" key="3">
    <source>
        <dbReference type="SAM" id="MobiDB-lite"/>
    </source>
</evidence>
<dbReference type="PANTHER" id="PTHR22715:SF0">
    <property type="entry name" value="TRANSFORMING GROWTH FACTOR BETA REGULATOR 1"/>
    <property type="match status" value="1"/>
</dbReference>
<dbReference type="InterPro" id="IPR003889">
    <property type="entry name" value="FYrich_C"/>
</dbReference>
<dbReference type="CDD" id="cd16453">
    <property type="entry name" value="RING-Ubox"/>
    <property type="match status" value="1"/>
</dbReference>
<protein>
    <recommendedName>
        <fullName evidence="4">U-box domain-containing protein</fullName>
    </recommendedName>
</protein>
<feature type="region of interest" description="Disordered" evidence="3">
    <location>
        <begin position="353"/>
        <end position="720"/>
    </location>
</feature>
<dbReference type="Pfam" id="PF05964">
    <property type="entry name" value="FYRN"/>
    <property type="match status" value="1"/>
</dbReference>
<feature type="compositionally biased region" description="Acidic residues" evidence="3">
    <location>
        <begin position="505"/>
        <end position="522"/>
    </location>
</feature>
<feature type="compositionally biased region" description="Low complexity" evidence="3">
    <location>
        <begin position="592"/>
        <end position="668"/>
    </location>
</feature>
<dbReference type="Gene3D" id="3.30.160.360">
    <property type="match status" value="1"/>
</dbReference>
<accession>A0A150G8V1</accession>
<dbReference type="EMBL" id="LSYV01000046">
    <property type="protein sequence ID" value="KXZ46241.1"/>
    <property type="molecule type" value="Genomic_DNA"/>
</dbReference>
<feature type="compositionally biased region" description="Acidic residues" evidence="3">
    <location>
        <begin position="942"/>
        <end position="954"/>
    </location>
</feature>
<dbReference type="SUPFAM" id="SSF57850">
    <property type="entry name" value="RING/U-box"/>
    <property type="match status" value="1"/>
</dbReference>
<dbReference type="SMART" id="SM00504">
    <property type="entry name" value="Ubox"/>
    <property type="match status" value="1"/>
</dbReference>
<feature type="compositionally biased region" description="Low complexity" evidence="3">
    <location>
        <begin position="523"/>
        <end position="536"/>
    </location>
</feature>
<dbReference type="GO" id="GO:0004842">
    <property type="term" value="F:ubiquitin-protein transferase activity"/>
    <property type="evidence" value="ECO:0007669"/>
    <property type="project" value="InterPro"/>
</dbReference>
<dbReference type="GO" id="GO:0140993">
    <property type="term" value="F:histone modifying activity"/>
    <property type="evidence" value="ECO:0007669"/>
    <property type="project" value="UniProtKB-ARBA"/>
</dbReference>
<proteinExistence type="predicted"/>
<dbReference type="CDD" id="cd14279">
    <property type="entry name" value="CUE"/>
    <property type="match status" value="1"/>
</dbReference>
<dbReference type="PROSITE" id="PS51542">
    <property type="entry name" value="FYRN"/>
    <property type="match status" value="1"/>
</dbReference>
<dbReference type="GO" id="GO:0016567">
    <property type="term" value="P:protein ubiquitination"/>
    <property type="evidence" value="ECO:0007669"/>
    <property type="project" value="UniProtKB-UniPathway"/>
</dbReference>
<organism evidence="5 6">
    <name type="scientific">Gonium pectorale</name>
    <name type="common">Green alga</name>
    <dbReference type="NCBI Taxonomy" id="33097"/>
    <lineage>
        <taxon>Eukaryota</taxon>
        <taxon>Viridiplantae</taxon>
        <taxon>Chlorophyta</taxon>
        <taxon>core chlorophytes</taxon>
        <taxon>Chlorophyceae</taxon>
        <taxon>CS clade</taxon>
        <taxon>Chlamydomonadales</taxon>
        <taxon>Volvocaceae</taxon>
        <taxon>Gonium</taxon>
    </lineage>
</organism>
<dbReference type="GO" id="GO:0005634">
    <property type="term" value="C:nucleus"/>
    <property type="evidence" value="ECO:0007669"/>
    <property type="project" value="UniProtKB-SubCell"/>
</dbReference>
<feature type="compositionally biased region" description="Gly residues" evidence="3">
    <location>
        <begin position="701"/>
        <end position="712"/>
    </location>
</feature>
<dbReference type="InterPro" id="IPR013083">
    <property type="entry name" value="Znf_RING/FYVE/PHD"/>
</dbReference>
<feature type="compositionally biased region" description="Low complexity" evidence="3">
    <location>
        <begin position="371"/>
        <end position="426"/>
    </location>
</feature>
<dbReference type="SMART" id="SM00542">
    <property type="entry name" value="FYRC"/>
    <property type="match status" value="1"/>
</dbReference>
<reference evidence="6" key="1">
    <citation type="journal article" date="2016" name="Nat. Commun.">
        <title>The Gonium pectorale genome demonstrates co-option of cell cycle regulation during the evolution of multicellularity.</title>
        <authorList>
            <person name="Hanschen E.R."/>
            <person name="Marriage T.N."/>
            <person name="Ferris P.J."/>
            <person name="Hamaji T."/>
            <person name="Toyoda A."/>
            <person name="Fujiyama A."/>
            <person name="Neme R."/>
            <person name="Noguchi H."/>
            <person name="Minakuchi Y."/>
            <person name="Suzuki M."/>
            <person name="Kawai-Toyooka H."/>
            <person name="Smith D.R."/>
            <person name="Sparks H."/>
            <person name="Anderson J."/>
            <person name="Bakaric R."/>
            <person name="Luria V."/>
            <person name="Karger A."/>
            <person name="Kirschner M.W."/>
            <person name="Durand P.M."/>
            <person name="Michod R.E."/>
            <person name="Nozaki H."/>
            <person name="Olson B.J."/>
        </authorList>
    </citation>
    <scope>NUCLEOTIDE SEQUENCE [LARGE SCALE GENOMIC DNA]</scope>
    <source>
        <strain evidence="6">NIES-2863</strain>
    </source>
</reference>
<feature type="compositionally biased region" description="Basic residues" evidence="3">
    <location>
        <begin position="679"/>
        <end position="691"/>
    </location>
</feature>
<feature type="compositionally biased region" description="Low complexity" evidence="3">
    <location>
        <begin position="910"/>
        <end position="923"/>
    </location>
</feature>
<dbReference type="InterPro" id="IPR003613">
    <property type="entry name" value="Ubox_domain"/>
</dbReference>
<evidence type="ECO:0000313" key="6">
    <source>
        <dbReference type="Proteomes" id="UP000075714"/>
    </source>
</evidence>
<feature type="compositionally biased region" description="Low complexity" evidence="3">
    <location>
        <begin position="354"/>
        <end position="363"/>
    </location>
</feature>
<dbReference type="InterPro" id="IPR003888">
    <property type="entry name" value="FYrich_N"/>
</dbReference>
<dbReference type="InterPro" id="IPR040092">
    <property type="entry name" value="TBRG1"/>
</dbReference>
<feature type="region of interest" description="Disordered" evidence="3">
    <location>
        <begin position="172"/>
        <end position="324"/>
    </location>
</feature>
<comment type="subcellular location">
    <subcellularLocation>
        <location evidence="1">Nucleus</location>
    </subcellularLocation>
</comment>
<feature type="compositionally biased region" description="Low complexity" evidence="3">
    <location>
        <begin position="209"/>
        <end position="235"/>
    </location>
</feature>
<keyword evidence="6" id="KW-1185">Reference proteome</keyword>
<dbReference type="UniPathway" id="UPA00143"/>
<dbReference type="GO" id="GO:0051726">
    <property type="term" value="P:regulation of cell cycle"/>
    <property type="evidence" value="ECO:0007669"/>
    <property type="project" value="TreeGrafter"/>
</dbReference>
<dbReference type="AlphaFoldDB" id="A0A150G8V1"/>
<evidence type="ECO:0000313" key="5">
    <source>
        <dbReference type="EMBL" id="KXZ46241.1"/>
    </source>
</evidence>
<gene>
    <name evidence="5" type="ORF">GPECTOR_45g111</name>
</gene>
<dbReference type="OrthoDB" id="1678912at2759"/>
<evidence type="ECO:0000256" key="2">
    <source>
        <dbReference type="ARBA" id="ARBA00023242"/>
    </source>
</evidence>
<feature type="compositionally biased region" description="Low complexity" evidence="3">
    <location>
        <begin position="562"/>
        <end position="581"/>
    </location>
</feature>
<dbReference type="Pfam" id="PF05965">
    <property type="entry name" value="FYRC"/>
    <property type="match status" value="1"/>
</dbReference>
<feature type="compositionally biased region" description="Low complexity" evidence="3">
    <location>
        <begin position="176"/>
        <end position="194"/>
    </location>
</feature>